<dbReference type="KEGG" id="nlo:107224143"/>
<proteinExistence type="inferred from homology"/>
<name>A0A6J0BZ67_NEOLC</name>
<evidence type="ECO:0000256" key="10">
    <source>
        <dbReference type="ARBA" id="ARBA00023242"/>
    </source>
</evidence>
<evidence type="ECO:0000256" key="9">
    <source>
        <dbReference type="ARBA" id="ARBA00023163"/>
    </source>
</evidence>
<feature type="compositionally biased region" description="Polar residues" evidence="14">
    <location>
        <begin position="1"/>
        <end position="31"/>
    </location>
</feature>
<sequence>MQFSTEPNSAGRSFQSGSNLMEAKVSSSCTTEESKEHVKRPMNAFMVWSRLQRRKIAEKHPKMHNSEISKRLGAEWKVLSDADKRPFIDEAKRLRIQHMRDHPNYKYRPRRKQKTSVKNVARPSYPNFSFVDPIELRRYYQPPAFEFPKYSTNTYQEPPLPSYSTLSPSGTGYQQQQQLIRAAGVYASACTDLNTSVVDFRQQNPTYYYE</sequence>
<evidence type="ECO:0000256" key="2">
    <source>
        <dbReference type="ARBA" id="ARBA00005998"/>
    </source>
</evidence>
<evidence type="ECO:0000259" key="15">
    <source>
        <dbReference type="PROSITE" id="PS50118"/>
    </source>
</evidence>
<keyword evidence="5" id="KW-0112">Calmodulin-binding</keyword>
<dbReference type="PANTHER" id="PTHR10270">
    <property type="entry name" value="SOX TRANSCRIPTION FACTOR"/>
    <property type="match status" value="1"/>
</dbReference>
<dbReference type="OrthoDB" id="6247875at2759"/>
<evidence type="ECO:0000256" key="1">
    <source>
        <dbReference type="ARBA" id="ARBA00004324"/>
    </source>
</evidence>
<dbReference type="GO" id="GO:0007548">
    <property type="term" value="P:sex differentiation"/>
    <property type="evidence" value="ECO:0007669"/>
    <property type="project" value="UniProtKB-KW"/>
</dbReference>
<keyword evidence="6" id="KW-0726">Sexual differentiation</keyword>
<evidence type="ECO:0000256" key="5">
    <source>
        <dbReference type="ARBA" id="ARBA00022860"/>
    </source>
</evidence>
<dbReference type="Gene3D" id="1.10.30.10">
    <property type="entry name" value="High mobility group box domain"/>
    <property type="match status" value="1"/>
</dbReference>
<evidence type="ECO:0000313" key="17">
    <source>
        <dbReference type="RefSeq" id="XP_015519572.1"/>
    </source>
</evidence>
<comment type="similarity">
    <text evidence="2">Belongs to the SRY family.</text>
</comment>
<dbReference type="InterPro" id="IPR036910">
    <property type="entry name" value="HMG_box_dom_sf"/>
</dbReference>
<dbReference type="GO" id="GO:0016607">
    <property type="term" value="C:nuclear speck"/>
    <property type="evidence" value="ECO:0007669"/>
    <property type="project" value="UniProtKB-SubCell"/>
</dbReference>
<dbReference type="GO" id="GO:0030154">
    <property type="term" value="P:cell differentiation"/>
    <property type="evidence" value="ECO:0007669"/>
    <property type="project" value="UniProtKB-KW"/>
</dbReference>
<dbReference type="FunFam" id="1.10.30.10:FF:000002">
    <property type="entry name" value="transcription factor Sox-2"/>
    <property type="match status" value="1"/>
</dbReference>
<evidence type="ECO:0000256" key="14">
    <source>
        <dbReference type="SAM" id="MobiDB-lite"/>
    </source>
</evidence>
<keyword evidence="4" id="KW-0221">Differentiation</keyword>
<feature type="region of interest" description="Disordered" evidence="14">
    <location>
        <begin position="1"/>
        <end position="37"/>
    </location>
</feature>
<dbReference type="PANTHER" id="PTHR10270:SF161">
    <property type="entry name" value="SEX-DETERMINING REGION Y PROTEIN"/>
    <property type="match status" value="1"/>
</dbReference>
<keyword evidence="7 13" id="KW-0238">DNA-binding</keyword>
<evidence type="ECO:0000256" key="12">
    <source>
        <dbReference type="ARBA" id="ARBA00045821"/>
    </source>
</evidence>
<dbReference type="InParanoid" id="A0A6J0BZ67"/>
<keyword evidence="8" id="KW-0010">Activator</keyword>
<dbReference type="CDD" id="cd22028">
    <property type="entry name" value="HMG-box_SoxA_SoxB_SoxG"/>
    <property type="match status" value="1"/>
</dbReference>
<keyword evidence="9" id="KW-0804">Transcription</keyword>
<feature type="domain" description="HMG box" evidence="15">
    <location>
        <begin position="38"/>
        <end position="106"/>
    </location>
</feature>
<dbReference type="GeneID" id="107224143"/>
<dbReference type="AlphaFoldDB" id="A0A6J0BZ67"/>
<feature type="DNA-binding region" description="HMG box" evidence="13">
    <location>
        <begin position="38"/>
        <end position="106"/>
    </location>
</feature>
<dbReference type="GO" id="GO:0000978">
    <property type="term" value="F:RNA polymerase II cis-regulatory region sequence-specific DNA binding"/>
    <property type="evidence" value="ECO:0007669"/>
    <property type="project" value="TreeGrafter"/>
</dbReference>
<accession>A0A6J0BZ67</accession>
<dbReference type="RefSeq" id="XP_015519572.1">
    <property type="nucleotide sequence ID" value="XM_015664086.2"/>
</dbReference>
<dbReference type="Pfam" id="PF00505">
    <property type="entry name" value="HMG_box"/>
    <property type="match status" value="1"/>
</dbReference>
<evidence type="ECO:0000256" key="7">
    <source>
        <dbReference type="ARBA" id="ARBA00023125"/>
    </source>
</evidence>
<organism evidence="17">
    <name type="scientific">Neodiprion lecontei</name>
    <name type="common">Redheaded pine sawfly</name>
    <dbReference type="NCBI Taxonomy" id="441921"/>
    <lineage>
        <taxon>Eukaryota</taxon>
        <taxon>Metazoa</taxon>
        <taxon>Ecdysozoa</taxon>
        <taxon>Arthropoda</taxon>
        <taxon>Hexapoda</taxon>
        <taxon>Insecta</taxon>
        <taxon>Pterygota</taxon>
        <taxon>Neoptera</taxon>
        <taxon>Endopterygota</taxon>
        <taxon>Hymenoptera</taxon>
        <taxon>Tenthredinoidea</taxon>
        <taxon>Diprionidae</taxon>
        <taxon>Diprioninae</taxon>
        <taxon>Neodiprion</taxon>
    </lineage>
</organism>
<dbReference type="SUPFAM" id="SSF47095">
    <property type="entry name" value="HMG-box"/>
    <property type="match status" value="1"/>
</dbReference>
<evidence type="ECO:0000256" key="6">
    <source>
        <dbReference type="ARBA" id="ARBA00022928"/>
    </source>
</evidence>
<evidence type="ECO:0000256" key="8">
    <source>
        <dbReference type="ARBA" id="ARBA00023159"/>
    </source>
</evidence>
<evidence type="ECO:0000256" key="13">
    <source>
        <dbReference type="PROSITE-ProRule" id="PRU00267"/>
    </source>
</evidence>
<dbReference type="GO" id="GO:0001228">
    <property type="term" value="F:DNA-binding transcription activator activity, RNA polymerase II-specific"/>
    <property type="evidence" value="ECO:0007669"/>
    <property type="project" value="TreeGrafter"/>
</dbReference>
<evidence type="ECO:0000256" key="11">
    <source>
        <dbReference type="ARBA" id="ARBA00032498"/>
    </source>
</evidence>
<comment type="function">
    <text evidence="12">Transcriptional regulator that controls a genetic switch in male development. It is necessary and sufficient for initiating male sex determination by directing the development of supporting cell precursors (pre-Sertoli cells) as Sertoli rather than granulosa cells. Involved in different aspects of gene regulation including promoter activation or repression. Binds to the DNA consensus sequence 5'-[AT]AACAA[AT]-3'. SRY HMG box recognizes DNA by partial intercalation in the minor groove and promotes DNA bending. Also involved in pre-mRNA splicing. In male adult brain involved in the maintenance of motor functions of dopaminergic neurons.</text>
</comment>
<keyword evidence="10 13" id="KW-0539">Nucleus</keyword>
<evidence type="ECO:0000313" key="16">
    <source>
        <dbReference type="Proteomes" id="UP000829291"/>
    </source>
</evidence>
<dbReference type="InterPro" id="IPR009071">
    <property type="entry name" value="HMG_box_dom"/>
</dbReference>
<dbReference type="PROSITE" id="PS50118">
    <property type="entry name" value="HMG_BOX_2"/>
    <property type="match status" value="1"/>
</dbReference>
<evidence type="ECO:0000256" key="4">
    <source>
        <dbReference type="ARBA" id="ARBA00022782"/>
    </source>
</evidence>
<protein>
    <recommendedName>
        <fullName evidence="3">Sex-determining region Y protein</fullName>
    </recommendedName>
    <alternativeName>
        <fullName evidence="11">Testis-determining factor</fullName>
    </alternativeName>
</protein>
<reference evidence="17" key="1">
    <citation type="submission" date="2025-08" db="UniProtKB">
        <authorList>
            <consortium name="RefSeq"/>
        </authorList>
    </citation>
    <scope>IDENTIFICATION</scope>
    <source>
        <tissue evidence="17">Thorax and Abdomen</tissue>
    </source>
</reference>
<dbReference type="GO" id="GO:0005516">
    <property type="term" value="F:calmodulin binding"/>
    <property type="evidence" value="ECO:0007669"/>
    <property type="project" value="UniProtKB-KW"/>
</dbReference>
<dbReference type="SMART" id="SM00398">
    <property type="entry name" value="HMG"/>
    <property type="match status" value="1"/>
</dbReference>
<gene>
    <name evidence="17" type="primary">LOC107224143</name>
</gene>
<comment type="subcellular location">
    <subcellularLocation>
        <location evidence="1">Nucleus speckle</location>
    </subcellularLocation>
</comment>
<keyword evidence="16" id="KW-1185">Reference proteome</keyword>
<evidence type="ECO:0000256" key="3">
    <source>
        <dbReference type="ARBA" id="ARBA00019052"/>
    </source>
</evidence>
<dbReference type="InterPro" id="IPR050140">
    <property type="entry name" value="SRY-related_HMG-box_TF-like"/>
</dbReference>
<dbReference type="Proteomes" id="UP000829291">
    <property type="component" value="Chromosome 2"/>
</dbReference>